<protein>
    <submittedName>
        <fullName evidence="2">DUF5132 domain-containing protein</fullName>
    </submittedName>
</protein>
<reference evidence="2" key="1">
    <citation type="submission" date="2019-11" db="EMBL/GenBank/DDBJ databases">
        <title>Genomic insights into an expanded diversity of filamentous marine cyanobacteria reveals the extraordinary biosynthetic potential of Moorea and Okeania.</title>
        <authorList>
            <person name="Ferreira Leao T."/>
            <person name="Wang M."/>
            <person name="Moss N."/>
            <person name="Da Silva R."/>
            <person name="Sanders J."/>
            <person name="Nurk S."/>
            <person name="Gurevich A."/>
            <person name="Humphrey G."/>
            <person name="Reher R."/>
            <person name="Zhu Q."/>
            <person name="Belda-Ferre P."/>
            <person name="Glukhov E."/>
            <person name="Rex R."/>
            <person name="Dorrestein P.C."/>
            <person name="Knight R."/>
            <person name="Pevzner P."/>
            <person name="Gerwick W.H."/>
            <person name="Gerwick L."/>
        </authorList>
    </citation>
    <scope>NUCLEOTIDE SEQUENCE</scope>
    <source>
        <strain evidence="2">SIO1C4</strain>
    </source>
</reference>
<evidence type="ECO:0000313" key="2">
    <source>
        <dbReference type="EMBL" id="NER27033.1"/>
    </source>
</evidence>
<dbReference type="EMBL" id="JAAHFQ010000066">
    <property type="protein sequence ID" value="NER27033.1"/>
    <property type="molecule type" value="Genomic_DNA"/>
</dbReference>
<name>A0A6B3N648_9CYAN</name>
<accession>A0A6B3N648</accession>
<sequence>MAIKPEDLFENVVEDMGVPGVAAGIGALALIPLLIPAVAKVGKPIAKAAIKSGIVFYEKSKGIIEETGELFEDLVAESKAELAEQQTKSEIEVVSTHPEAS</sequence>
<keyword evidence="1" id="KW-0472">Membrane</keyword>
<comment type="caution">
    <text evidence="2">The sequence shown here is derived from an EMBL/GenBank/DDBJ whole genome shotgun (WGS) entry which is preliminary data.</text>
</comment>
<evidence type="ECO:0000256" key="1">
    <source>
        <dbReference type="SAM" id="Phobius"/>
    </source>
</evidence>
<keyword evidence="1" id="KW-0812">Transmembrane</keyword>
<gene>
    <name evidence="2" type="ORF">F6J89_05210</name>
</gene>
<dbReference type="AlphaFoldDB" id="A0A6B3N648"/>
<dbReference type="Pfam" id="PF17195">
    <property type="entry name" value="DUF5132"/>
    <property type="match status" value="1"/>
</dbReference>
<feature type="transmembrane region" description="Helical" evidence="1">
    <location>
        <begin position="20"/>
        <end position="39"/>
    </location>
</feature>
<keyword evidence="1" id="KW-1133">Transmembrane helix</keyword>
<dbReference type="InterPro" id="IPR033456">
    <property type="entry name" value="DUF5132"/>
</dbReference>
<organism evidence="2">
    <name type="scientific">Symploca sp. SIO1C4</name>
    <dbReference type="NCBI Taxonomy" id="2607765"/>
    <lineage>
        <taxon>Bacteria</taxon>
        <taxon>Bacillati</taxon>
        <taxon>Cyanobacteriota</taxon>
        <taxon>Cyanophyceae</taxon>
        <taxon>Coleofasciculales</taxon>
        <taxon>Coleofasciculaceae</taxon>
        <taxon>Symploca</taxon>
    </lineage>
</organism>
<proteinExistence type="predicted"/>